<keyword evidence="2" id="KW-1185">Reference proteome</keyword>
<reference evidence="1 2" key="2">
    <citation type="journal article" date="2022" name="Mol. Ecol. Resour.">
        <title>The genomes of chicory, endive, great burdock and yacon provide insights into Asteraceae paleo-polyploidization history and plant inulin production.</title>
        <authorList>
            <person name="Fan W."/>
            <person name="Wang S."/>
            <person name="Wang H."/>
            <person name="Wang A."/>
            <person name="Jiang F."/>
            <person name="Liu H."/>
            <person name="Zhao H."/>
            <person name="Xu D."/>
            <person name="Zhang Y."/>
        </authorList>
    </citation>
    <scope>NUCLEOTIDE SEQUENCE [LARGE SCALE GENOMIC DNA]</scope>
    <source>
        <strain evidence="2">cv. Niubang</strain>
    </source>
</reference>
<evidence type="ECO:0000313" key="1">
    <source>
        <dbReference type="EMBL" id="KAI3769825.1"/>
    </source>
</evidence>
<name>A0ACB9FG48_ARCLA</name>
<sequence>MSGLIDMWTSEVKKLRNNNGTETQTPHGSTPSQPESPNHHQLSGSGWWSLLMKKRVNSPPSTFFPAAASEASLSMFVDCFSP</sequence>
<dbReference type="Proteomes" id="UP001055879">
    <property type="component" value="Linkage Group LG01"/>
</dbReference>
<comment type="caution">
    <text evidence="1">The sequence shown here is derived from an EMBL/GenBank/DDBJ whole genome shotgun (WGS) entry which is preliminary data.</text>
</comment>
<protein>
    <submittedName>
        <fullName evidence="1">Uncharacterized protein</fullName>
    </submittedName>
</protein>
<dbReference type="EMBL" id="CM042047">
    <property type="protein sequence ID" value="KAI3769825.1"/>
    <property type="molecule type" value="Genomic_DNA"/>
</dbReference>
<evidence type="ECO:0000313" key="2">
    <source>
        <dbReference type="Proteomes" id="UP001055879"/>
    </source>
</evidence>
<organism evidence="1 2">
    <name type="scientific">Arctium lappa</name>
    <name type="common">Greater burdock</name>
    <name type="synonym">Lappa major</name>
    <dbReference type="NCBI Taxonomy" id="4217"/>
    <lineage>
        <taxon>Eukaryota</taxon>
        <taxon>Viridiplantae</taxon>
        <taxon>Streptophyta</taxon>
        <taxon>Embryophyta</taxon>
        <taxon>Tracheophyta</taxon>
        <taxon>Spermatophyta</taxon>
        <taxon>Magnoliopsida</taxon>
        <taxon>eudicotyledons</taxon>
        <taxon>Gunneridae</taxon>
        <taxon>Pentapetalae</taxon>
        <taxon>asterids</taxon>
        <taxon>campanulids</taxon>
        <taxon>Asterales</taxon>
        <taxon>Asteraceae</taxon>
        <taxon>Carduoideae</taxon>
        <taxon>Cardueae</taxon>
        <taxon>Arctiinae</taxon>
        <taxon>Arctium</taxon>
    </lineage>
</organism>
<gene>
    <name evidence="1" type="ORF">L6452_00938</name>
</gene>
<proteinExistence type="predicted"/>
<accession>A0ACB9FG48</accession>
<reference evidence="2" key="1">
    <citation type="journal article" date="2022" name="Mol. Ecol. Resour.">
        <title>The genomes of chicory, endive, great burdock and yacon provide insights into Asteraceae palaeo-polyploidization history and plant inulin production.</title>
        <authorList>
            <person name="Fan W."/>
            <person name="Wang S."/>
            <person name="Wang H."/>
            <person name="Wang A."/>
            <person name="Jiang F."/>
            <person name="Liu H."/>
            <person name="Zhao H."/>
            <person name="Xu D."/>
            <person name="Zhang Y."/>
        </authorList>
    </citation>
    <scope>NUCLEOTIDE SEQUENCE [LARGE SCALE GENOMIC DNA]</scope>
    <source>
        <strain evidence="2">cv. Niubang</strain>
    </source>
</reference>